<sequence length="40" mass="4686">MAERPWLAEFLTMHKMRLYQAEPRLDLLARGSSEARLVPT</sequence>
<name>A0A4Q0T3I2_9BACT</name>
<accession>A0A4Q0T3I2</accession>
<dbReference type="Proteomes" id="UP000289437">
    <property type="component" value="Unassembled WGS sequence"/>
</dbReference>
<comment type="caution">
    <text evidence="1">The sequence shown here is derived from an EMBL/GenBank/DDBJ whole genome shotgun (WGS) entry which is preliminary data.</text>
</comment>
<gene>
    <name evidence="1" type="ORF">GRAN_1473</name>
</gene>
<evidence type="ECO:0000313" key="1">
    <source>
        <dbReference type="EMBL" id="RXH58163.1"/>
    </source>
</evidence>
<keyword evidence="2" id="KW-1185">Reference proteome</keyword>
<organism evidence="1 2">
    <name type="scientific">Granulicella sibirica</name>
    <dbReference type="NCBI Taxonomy" id="2479048"/>
    <lineage>
        <taxon>Bacteria</taxon>
        <taxon>Pseudomonadati</taxon>
        <taxon>Acidobacteriota</taxon>
        <taxon>Terriglobia</taxon>
        <taxon>Terriglobales</taxon>
        <taxon>Acidobacteriaceae</taxon>
        <taxon>Granulicella</taxon>
    </lineage>
</organism>
<reference evidence="2" key="2">
    <citation type="submission" date="2019-02" db="EMBL/GenBank/DDBJ databases">
        <title>Granulicella sibirica sp. nov., a psychrotolerant acidobacterium isolated from an organic soil layer in forested tundra, West Siberia.</title>
        <authorList>
            <person name="Oshkin I.Y."/>
            <person name="Kulichevskaya I.S."/>
            <person name="Rijpstra W.I.C."/>
            <person name="Sinninghe Damste J.S."/>
            <person name="Rakitin A.L."/>
            <person name="Ravin N.V."/>
            <person name="Dedysh S.N."/>
        </authorList>
    </citation>
    <scope>NUCLEOTIDE SEQUENCE [LARGE SCALE GENOMIC DNA]</scope>
    <source>
        <strain evidence="2">AF10</strain>
    </source>
</reference>
<protein>
    <submittedName>
        <fullName evidence="1">Uncharacterized protein</fullName>
    </submittedName>
</protein>
<proteinExistence type="predicted"/>
<dbReference type="AlphaFoldDB" id="A0A4Q0T3I2"/>
<reference evidence="1 2" key="1">
    <citation type="submission" date="2018-11" db="EMBL/GenBank/DDBJ databases">
        <authorList>
            <person name="Mardanov A.V."/>
            <person name="Ravin N.V."/>
            <person name="Dedysh S.N."/>
        </authorList>
    </citation>
    <scope>NUCLEOTIDE SEQUENCE [LARGE SCALE GENOMIC DNA]</scope>
    <source>
        <strain evidence="1 2">AF10</strain>
    </source>
</reference>
<dbReference type="EMBL" id="RDSM01000001">
    <property type="protein sequence ID" value="RXH58163.1"/>
    <property type="molecule type" value="Genomic_DNA"/>
</dbReference>
<evidence type="ECO:0000313" key="2">
    <source>
        <dbReference type="Proteomes" id="UP000289437"/>
    </source>
</evidence>